<dbReference type="InterPro" id="IPR036291">
    <property type="entry name" value="NAD(P)-bd_dom_sf"/>
</dbReference>
<evidence type="ECO:0000256" key="2">
    <source>
        <dbReference type="ARBA" id="ARBA00023002"/>
    </source>
</evidence>
<dbReference type="Gene3D" id="3.40.50.720">
    <property type="entry name" value="NAD(P)-binding Rossmann-like Domain"/>
    <property type="match status" value="1"/>
</dbReference>
<comment type="similarity">
    <text evidence="1">Belongs to the short-chain dehydrogenases/reductases (SDR) family.</text>
</comment>
<dbReference type="InterPro" id="IPR002347">
    <property type="entry name" value="SDR_fam"/>
</dbReference>
<protein>
    <submittedName>
        <fullName evidence="3">SDR family NAD(P)-dependent oxidoreductase</fullName>
    </submittedName>
</protein>
<dbReference type="PRINTS" id="PR00081">
    <property type="entry name" value="GDHRDH"/>
</dbReference>
<dbReference type="PANTHER" id="PTHR24320">
    <property type="entry name" value="RETINOL DEHYDROGENASE"/>
    <property type="match status" value="1"/>
</dbReference>
<evidence type="ECO:0000313" key="4">
    <source>
        <dbReference type="Proteomes" id="UP001430954"/>
    </source>
</evidence>
<keyword evidence="4" id="KW-1185">Reference proteome</keyword>
<evidence type="ECO:0000256" key="1">
    <source>
        <dbReference type="ARBA" id="ARBA00006484"/>
    </source>
</evidence>
<sequence length="325" mass="34201">MPIDHQRRALILSAAAGAALTVLPVGDAGAGMHAPDTTAEQATAGLDLTGKTIVVTGCTSGIGQETMRVLALRGAHVVGTGRTSAKARAACAGVRGRATPVALELSEFDSVVACSDAIRAMGAPIDALVCNAGIVLDDLQQVHGLEEQFVVNHLGHYLLVRRLLDRIVEAPQGRVVVLGSGSEADAPPGGIQFGDLSGRTWARGRYAHSKLANGLFSLALAHGLATAGTRATSNCVSPGHVRTNILRNVDYGYRADARSVQEGAATPCWLAVSPEAARFNGDFFRDFAPAEQSAHQRDRAMAARLWRVSEDLVRDYLPAARDRRA</sequence>
<dbReference type="RefSeq" id="WP_223676255.1">
    <property type="nucleotide sequence ID" value="NZ_JAINZW010000004.1"/>
</dbReference>
<name>A0ABS7T7E5_9GAMM</name>
<dbReference type="PANTHER" id="PTHR24320:SF148">
    <property type="entry name" value="NAD(P)-BINDING ROSSMANN-FOLD SUPERFAMILY PROTEIN"/>
    <property type="match status" value="1"/>
</dbReference>
<accession>A0ABS7T7E5</accession>
<gene>
    <name evidence="3" type="ORF">K6753_09660</name>
</gene>
<dbReference type="Proteomes" id="UP001430954">
    <property type="component" value="Unassembled WGS sequence"/>
</dbReference>
<proteinExistence type="inferred from homology"/>
<evidence type="ECO:0000313" key="3">
    <source>
        <dbReference type="EMBL" id="MBZ4039800.1"/>
    </source>
</evidence>
<dbReference type="SUPFAM" id="SSF51735">
    <property type="entry name" value="NAD(P)-binding Rossmann-fold domains"/>
    <property type="match status" value="1"/>
</dbReference>
<organism evidence="3 4">
    <name type="scientific">Novilysobacter selenitireducens</name>
    <dbReference type="NCBI Taxonomy" id="2872639"/>
    <lineage>
        <taxon>Bacteria</taxon>
        <taxon>Pseudomonadati</taxon>
        <taxon>Pseudomonadota</taxon>
        <taxon>Gammaproteobacteria</taxon>
        <taxon>Lysobacterales</taxon>
        <taxon>Lysobacteraceae</taxon>
        <taxon>Novilysobacter</taxon>
    </lineage>
</organism>
<dbReference type="EMBL" id="JAINZW010000004">
    <property type="protein sequence ID" value="MBZ4039800.1"/>
    <property type="molecule type" value="Genomic_DNA"/>
</dbReference>
<dbReference type="Pfam" id="PF00106">
    <property type="entry name" value="adh_short"/>
    <property type="match status" value="1"/>
</dbReference>
<reference evidence="3 4" key="1">
    <citation type="submission" date="2021-09" db="EMBL/GenBank/DDBJ databases">
        <title>Lysobacter sp. 13A isolated from the river sediment.</title>
        <authorList>
            <person name="Liu H."/>
            <person name="Li S."/>
            <person name="Mao S."/>
        </authorList>
    </citation>
    <scope>NUCLEOTIDE SEQUENCE [LARGE SCALE GENOMIC DNA]</scope>
    <source>
        <strain evidence="3 4">13A</strain>
    </source>
</reference>
<comment type="caution">
    <text evidence="3">The sequence shown here is derived from an EMBL/GenBank/DDBJ whole genome shotgun (WGS) entry which is preliminary data.</text>
</comment>
<keyword evidence="2" id="KW-0560">Oxidoreductase</keyword>